<sequence length="103" mass="11673">MWYSSVATLFWDSCGVILIDYLERGQTINADRYCATLTRLREEIRRKQPGMLSEGVILLRNNGKSHIVKQRRNCCDDSGGKSGVTSSHTAQIWHPVIISCFRG</sequence>
<dbReference type="Gene3D" id="3.30.420.10">
    <property type="entry name" value="Ribonuclease H-like superfamily/Ribonuclease H"/>
    <property type="match status" value="1"/>
</dbReference>
<evidence type="ECO:0008006" key="3">
    <source>
        <dbReference type="Google" id="ProtNLM"/>
    </source>
</evidence>
<dbReference type="AlphaFoldDB" id="A0AAV4VVF3"/>
<evidence type="ECO:0000313" key="2">
    <source>
        <dbReference type="Proteomes" id="UP001054837"/>
    </source>
</evidence>
<comment type="caution">
    <text evidence="1">The sequence shown here is derived from an EMBL/GenBank/DDBJ whole genome shotgun (WGS) entry which is preliminary data.</text>
</comment>
<proteinExistence type="predicted"/>
<dbReference type="Pfam" id="PF01359">
    <property type="entry name" value="Transposase_1"/>
    <property type="match status" value="1"/>
</dbReference>
<keyword evidence="2" id="KW-1185">Reference proteome</keyword>
<organism evidence="1 2">
    <name type="scientific">Caerostris darwini</name>
    <dbReference type="NCBI Taxonomy" id="1538125"/>
    <lineage>
        <taxon>Eukaryota</taxon>
        <taxon>Metazoa</taxon>
        <taxon>Ecdysozoa</taxon>
        <taxon>Arthropoda</taxon>
        <taxon>Chelicerata</taxon>
        <taxon>Arachnida</taxon>
        <taxon>Araneae</taxon>
        <taxon>Araneomorphae</taxon>
        <taxon>Entelegynae</taxon>
        <taxon>Araneoidea</taxon>
        <taxon>Araneidae</taxon>
        <taxon>Caerostris</taxon>
    </lineage>
</organism>
<dbReference type="EMBL" id="BPLQ01013753">
    <property type="protein sequence ID" value="GIY74425.1"/>
    <property type="molecule type" value="Genomic_DNA"/>
</dbReference>
<protein>
    <recommendedName>
        <fullName evidence="3">Mariner Mos1 transposase</fullName>
    </recommendedName>
</protein>
<dbReference type="InterPro" id="IPR036397">
    <property type="entry name" value="RNaseH_sf"/>
</dbReference>
<dbReference type="InterPro" id="IPR001888">
    <property type="entry name" value="Transposase_1"/>
</dbReference>
<reference evidence="1 2" key="1">
    <citation type="submission" date="2021-06" db="EMBL/GenBank/DDBJ databases">
        <title>Caerostris darwini draft genome.</title>
        <authorList>
            <person name="Kono N."/>
            <person name="Arakawa K."/>
        </authorList>
    </citation>
    <scope>NUCLEOTIDE SEQUENCE [LARGE SCALE GENOMIC DNA]</scope>
</reference>
<accession>A0AAV4VVF3</accession>
<name>A0AAV4VVF3_9ARAC</name>
<dbReference type="Proteomes" id="UP001054837">
    <property type="component" value="Unassembled WGS sequence"/>
</dbReference>
<evidence type="ECO:0000313" key="1">
    <source>
        <dbReference type="EMBL" id="GIY74425.1"/>
    </source>
</evidence>
<dbReference type="GO" id="GO:0003676">
    <property type="term" value="F:nucleic acid binding"/>
    <property type="evidence" value="ECO:0007669"/>
    <property type="project" value="InterPro"/>
</dbReference>
<gene>
    <name evidence="1" type="ORF">CDAR_502061</name>
</gene>